<keyword evidence="1" id="KW-0378">Hydrolase</keyword>
<dbReference type="SFLD" id="SFLDS00003">
    <property type="entry name" value="Haloacid_Dehalogenase"/>
    <property type="match status" value="1"/>
</dbReference>
<dbReference type="PANTHER" id="PTHR10000">
    <property type="entry name" value="PHOSPHOSERINE PHOSPHATASE"/>
    <property type="match status" value="1"/>
</dbReference>
<dbReference type="InterPro" id="IPR036412">
    <property type="entry name" value="HAD-like_sf"/>
</dbReference>
<dbReference type="GO" id="GO:0005829">
    <property type="term" value="C:cytosol"/>
    <property type="evidence" value="ECO:0007669"/>
    <property type="project" value="TreeGrafter"/>
</dbReference>
<dbReference type="PROSITE" id="PS01228">
    <property type="entry name" value="COF_1"/>
    <property type="match status" value="1"/>
</dbReference>
<name>A0A9N7JKR3_CLOSE</name>
<protein>
    <submittedName>
        <fullName evidence="1">Cof-type HAD-IIB family hydrolase</fullName>
    </submittedName>
</protein>
<dbReference type="GO" id="GO:0016791">
    <property type="term" value="F:phosphatase activity"/>
    <property type="evidence" value="ECO:0007669"/>
    <property type="project" value="UniProtKB-ARBA"/>
</dbReference>
<dbReference type="Pfam" id="PF08282">
    <property type="entry name" value="Hydrolase_3"/>
    <property type="match status" value="1"/>
</dbReference>
<dbReference type="SUPFAM" id="SSF56784">
    <property type="entry name" value="HAD-like"/>
    <property type="match status" value="1"/>
</dbReference>
<dbReference type="NCBIfam" id="TIGR00099">
    <property type="entry name" value="Cof-subfamily"/>
    <property type="match status" value="1"/>
</dbReference>
<dbReference type="Proteomes" id="UP000280586">
    <property type="component" value="Chromosome"/>
</dbReference>
<dbReference type="GO" id="GO:0000287">
    <property type="term" value="F:magnesium ion binding"/>
    <property type="evidence" value="ECO:0007669"/>
    <property type="project" value="TreeGrafter"/>
</dbReference>
<sequence length="273" mass="31329">MSKIFNGYLLVSDMDGTLLNSKGELSQENIRAIDYFVDNGGVFTLATGRMLASAGRFVPNLKIGLPVILYNGSKVYDYSNKKLLHENYLEEKRKEIVKKLQQEKPNLGIEVFSEEKNYIIQKCKYTDRLANSVCETIYDIPDELWKQKWTKILMIGEEEVVDELEENFHLICDNVEVLRSGDKFLEIVPEYTSKGSALKKLIEDFDIDPSKVIAVGDSMNDREMLKTAKFGFCTENGIKRLVEEAKFKAPKNDDNAVEYVVRWLEEKILKGEL</sequence>
<dbReference type="InterPro" id="IPR023214">
    <property type="entry name" value="HAD_sf"/>
</dbReference>
<dbReference type="AlphaFoldDB" id="A0A9N7JKR3"/>
<dbReference type="CDD" id="cd07516">
    <property type="entry name" value="HAD_Pase"/>
    <property type="match status" value="1"/>
</dbReference>
<organism evidence="1 3">
    <name type="scientific">Clostridium septicum</name>
    <dbReference type="NCBI Taxonomy" id="1504"/>
    <lineage>
        <taxon>Bacteria</taxon>
        <taxon>Bacillati</taxon>
        <taxon>Bacillota</taxon>
        <taxon>Clostridia</taxon>
        <taxon>Eubacteriales</taxon>
        <taxon>Clostridiaceae</taxon>
        <taxon>Clostridium</taxon>
    </lineage>
</organism>
<dbReference type="PANTHER" id="PTHR10000:SF8">
    <property type="entry name" value="HAD SUPERFAMILY HYDROLASE-LIKE, TYPE 3"/>
    <property type="match status" value="1"/>
</dbReference>
<evidence type="ECO:0000313" key="4">
    <source>
        <dbReference type="Proteomes" id="UP001055437"/>
    </source>
</evidence>
<dbReference type="NCBIfam" id="TIGR01484">
    <property type="entry name" value="HAD-SF-IIB"/>
    <property type="match status" value="1"/>
</dbReference>
<keyword evidence="4" id="KW-1185">Reference proteome</keyword>
<evidence type="ECO:0000313" key="2">
    <source>
        <dbReference type="EMBL" id="USS00972.1"/>
    </source>
</evidence>
<dbReference type="EMBL" id="CP023671">
    <property type="protein sequence ID" value="AYE34379.1"/>
    <property type="molecule type" value="Genomic_DNA"/>
</dbReference>
<evidence type="ECO:0000313" key="3">
    <source>
        <dbReference type="Proteomes" id="UP000280586"/>
    </source>
</evidence>
<gene>
    <name evidence="1" type="ORF">CP523_08045</name>
    <name evidence="2" type="ORF">NH397_00380</name>
</gene>
<reference evidence="1 3" key="1">
    <citation type="submission" date="2017-09" db="EMBL/GenBank/DDBJ databases">
        <authorList>
            <person name="Thomas P."/>
            <person name="Seyboldt C."/>
        </authorList>
    </citation>
    <scope>NUCLEOTIDE SEQUENCE [LARGE SCALE GENOMIC DNA]</scope>
    <source>
        <strain evidence="1 3">DSM 7534</strain>
    </source>
</reference>
<accession>A0A9N7JKR3</accession>
<dbReference type="EMBL" id="CP099799">
    <property type="protein sequence ID" value="USS00972.1"/>
    <property type="molecule type" value="Genomic_DNA"/>
</dbReference>
<evidence type="ECO:0000313" key="1">
    <source>
        <dbReference type="EMBL" id="AYE34379.1"/>
    </source>
</evidence>
<dbReference type="Gene3D" id="3.30.1240.10">
    <property type="match status" value="1"/>
</dbReference>
<dbReference type="GeneID" id="303560623"/>
<dbReference type="OrthoDB" id="9781413at2"/>
<proteinExistence type="predicted"/>
<dbReference type="Proteomes" id="UP001055437">
    <property type="component" value="Chromosome"/>
</dbReference>
<dbReference type="RefSeq" id="WP_066675939.1">
    <property type="nucleotide sequence ID" value="NZ_CABMIZ010000012.1"/>
</dbReference>
<dbReference type="InterPro" id="IPR000150">
    <property type="entry name" value="Cof"/>
</dbReference>
<dbReference type="SFLD" id="SFLDG01140">
    <property type="entry name" value="C2.B:_Phosphomannomutase_and_P"/>
    <property type="match status" value="1"/>
</dbReference>
<dbReference type="InterPro" id="IPR006379">
    <property type="entry name" value="HAD-SF_hydro_IIB"/>
</dbReference>
<dbReference type="Gene3D" id="3.40.50.1000">
    <property type="entry name" value="HAD superfamily/HAD-like"/>
    <property type="match status" value="1"/>
</dbReference>
<dbReference type="KEGG" id="csep:CP523_08045"/>
<reference evidence="2" key="2">
    <citation type="submission" date="2022-06" db="EMBL/GenBank/DDBJ databases">
        <authorList>
            <person name="Holder M.E."/>
            <person name="Ajami N.J."/>
            <person name="Petrosino J.F."/>
        </authorList>
    </citation>
    <scope>NUCLEOTIDE SEQUENCE</scope>
    <source>
        <strain evidence="2">RMA 8861</strain>
    </source>
</reference>